<dbReference type="PROSITE" id="PS50931">
    <property type="entry name" value="HTH_LYSR"/>
    <property type="match status" value="1"/>
</dbReference>
<keyword evidence="2" id="KW-0805">Transcription regulation</keyword>
<evidence type="ECO:0000256" key="2">
    <source>
        <dbReference type="ARBA" id="ARBA00023015"/>
    </source>
</evidence>
<dbReference type="AlphaFoldDB" id="A0A2T3NUS3"/>
<keyword evidence="4" id="KW-0804">Transcription</keyword>
<comment type="caution">
    <text evidence="6">The sequence shown here is derived from an EMBL/GenBank/DDBJ whole genome shotgun (WGS) entry which is preliminary data.</text>
</comment>
<keyword evidence="3" id="KW-0238">DNA-binding</keyword>
<dbReference type="GO" id="GO:0006351">
    <property type="term" value="P:DNA-templated transcription"/>
    <property type="evidence" value="ECO:0007669"/>
    <property type="project" value="TreeGrafter"/>
</dbReference>
<dbReference type="PANTHER" id="PTHR30537:SF26">
    <property type="entry name" value="GLYCINE CLEAVAGE SYSTEM TRANSCRIPTIONAL ACTIVATOR"/>
    <property type="match status" value="1"/>
</dbReference>
<keyword evidence="7" id="KW-1185">Reference proteome</keyword>
<dbReference type="InterPro" id="IPR036390">
    <property type="entry name" value="WH_DNA-bd_sf"/>
</dbReference>
<dbReference type="Pfam" id="PF00126">
    <property type="entry name" value="HTH_1"/>
    <property type="match status" value="1"/>
</dbReference>
<accession>A0A2T3NUS3</accession>
<dbReference type="FunFam" id="1.10.10.10:FF:000001">
    <property type="entry name" value="LysR family transcriptional regulator"/>
    <property type="match status" value="1"/>
</dbReference>
<dbReference type="CDD" id="cd08432">
    <property type="entry name" value="PBP2_GcdR_TrpI_HvrB_AmpR_like"/>
    <property type="match status" value="1"/>
</dbReference>
<evidence type="ECO:0000313" key="7">
    <source>
        <dbReference type="Proteomes" id="UP000241771"/>
    </source>
</evidence>
<dbReference type="SUPFAM" id="SSF53850">
    <property type="entry name" value="Periplasmic binding protein-like II"/>
    <property type="match status" value="1"/>
</dbReference>
<evidence type="ECO:0000259" key="5">
    <source>
        <dbReference type="PROSITE" id="PS50931"/>
    </source>
</evidence>
<dbReference type="InterPro" id="IPR000847">
    <property type="entry name" value="LysR_HTH_N"/>
</dbReference>
<comment type="similarity">
    <text evidence="1">Belongs to the LysR transcriptional regulatory family.</text>
</comment>
<gene>
    <name evidence="6" type="ORF">C9I98_10060</name>
</gene>
<dbReference type="GO" id="GO:0003700">
    <property type="term" value="F:DNA-binding transcription factor activity"/>
    <property type="evidence" value="ECO:0007669"/>
    <property type="project" value="InterPro"/>
</dbReference>
<dbReference type="Gene3D" id="1.10.10.10">
    <property type="entry name" value="Winged helix-like DNA-binding domain superfamily/Winged helix DNA-binding domain"/>
    <property type="match status" value="1"/>
</dbReference>
<sequence length="295" mass="32624">MANTPTIKELNAFLVTAKTLNFTQAAQALNITQGAVSRQIIALENRLNVTLFSRHARGLALTEKGHQFLPLVEKALNQLQHAVAAVTSDKQKITLKAPSCITPWLLPKLMTFQQRFPDIDVELTSAINHNVDFSTEAFSAAICYQSPTNSKRLNSQLLFEEVLAPMCAPHLLGEHTTPLTIEQLSQFTWLHATPNKSDWQLWLQQHHSEQVSATNNQHFATLDLAVSASIQGFGIAVGDITLAEQDILSGRLVLPLPSTVASGKGYYLLCPHENMTDSMTRLFEWLNRDSDPSAS</sequence>
<evidence type="ECO:0000256" key="3">
    <source>
        <dbReference type="ARBA" id="ARBA00023125"/>
    </source>
</evidence>
<dbReference type="Gene3D" id="3.40.190.10">
    <property type="entry name" value="Periplasmic binding protein-like II"/>
    <property type="match status" value="2"/>
</dbReference>
<dbReference type="OrthoDB" id="5526340at2"/>
<feature type="domain" description="HTH lysR-type" evidence="5">
    <location>
        <begin position="5"/>
        <end position="62"/>
    </location>
</feature>
<dbReference type="PRINTS" id="PR00039">
    <property type="entry name" value="HTHLYSR"/>
</dbReference>
<evidence type="ECO:0000256" key="1">
    <source>
        <dbReference type="ARBA" id="ARBA00009437"/>
    </source>
</evidence>
<dbReference type="Pfam" id="PF03466">
    <property type="entry name" value="LysR_substrate"/>
    <property type="match status" value="1"/>
</dbReference>
<reference evidence="6 7" key="1">
    <citation type="submission" date="2018-01" db="EMBL/GenBank/DDBJ databases">
        <title>Whole genome sequencing of Histamine producing bacteria.</title>
        <authorList>
            <person name="Butler K."/>
        </authorList>
    </citation>
    <scope>NUCLEOTIDE SEQUENCE [LARGE SCALE GENOMIC DNA]</scope>
    <source>
        <strain evidence="6 7">DSM 100436</strain>
    </source>
</reference>
<dbReference type="InterPro" id="IPR058163">
    <property type="entry name" value="LysR-type_TF_proteobact-type"/>
</dbReference>
<dbReference type="PANTHER" id="PTHR30537">
    <property type="entry name" value="HTH-TYPE TRANSCRIPTIONAL REGULATOR"/>
    <property type="match status" value="1"/>
</dbReference>
<evidence type="ECO:0000313" key="6">
    <source>
        <dbReference type="EMBL" id="PSW19988.1"/>
    </source>
</evidence>
<dbReference type="GO" id="GO:0043565">
    <property type="term" value="F:sequence-specific DNA binding"/>
    <property type="evidence" value="ECO:0007669"/>
    <property type="project" value="TreeGrafter"/>
</dbReference>
<dbReference type="EMBL" id="PYMA01000005">
    <property type="protein sequence ID" value="PSW19988.1"/>
    <property type="molecule type" value="Genomic_DNA"/>
</dbReference>
<protein>
    <submittedName>
        <fullName evidence="6">Transcriptional regulator</fullName>
    </submittedName>
</protein>
<dbReference type="InterPro" id="IPR005119">
    <property type="entry name" value="LysR_subst-bd"/>
</dbReference>
<proteinExistence type="inferred from homology"/>
<dbReference type="SUPFAM" id="SSF46785">
    <property type="entry name" value="Winged helix' DNA-binding domain"/>
    <property type="match status" value="1"/>
</dbReference>
<organism evidence="6 7">
    <name type="scientific">Photobacterium sanctipauli</name>
    <dbReference type="NCBI Taxonomy" id="1342794"/>
    <lineage>
        <taxon>Bacteria</taxon>
        <taxon>Pseudomonadati</taxon>
        <taxon>Pseudomonadota</taxon>
        <taxon>Gammaproteobacteria</taxon>
        <taxon>Vibrionales</taxon>
        <taxon>Vibrionaceae</taxon>
        <taxon>Photobacterium</taxon>
    </lineage>
</organism>
<evidence type="ECO:0000256" key="4">
    <source>
        <dbReference type="ARBA" id="ARBA00023163"/>
    </source>
</evidence>
<name>A0A2T3NUS3_9GAMM</name>
<dbReference type="InterPro" id="IPR036388">
    <property type="entry name" value="WH-like_DNA-bd_sf"/>
</dbReference>
<dbReference type="Proteomes" id="UP000241771">
    <property type="component" value="Unassembled WGS sequence"/>
</dbReference>